<sequence length="160" mass="16993">MRIASLTIGLVATFAIQASAFAGPDENGRLQFKRCAACHLATGEGVPGAFPSLKTPEVGSFYETDEGRLWLVHVVNSGLAGEITSGGKTYRGFMPAQGGALGPEGIADVLNFVLHEFHPARKDPTSFTADEVKALLDTHGKPNPRTLSETRRALLEKGTD</sequence>
<feature type="signal peptide" evidence="5">
    <location>
        <begin position="1"/>
        <end position="22"/>
    </location>
</feature>
<gene>
    <name evidence="7" type="ORF">PH603_12730</name>
</gene>
<keyword evidence="5" id="KW-0732">Signal</keyword>
<evidence type="ECO:0000256" key="2">
    <source>
        <dbReference type="ARBA" id="ARBA00022723"/>
    </source>
</evidence>
<dbReference type="Gene3D" id="1.10.760.10">
    <property type="entry name" value="Cytochrome c-like domain"/>
    <property type="match status" value="1"/>
</dbReference>
<proteinExistence type="predicted"/>
<evidence type="ECO:0000256" key="3">
    <source>
        <dbReference type="ARBA" id="ARBA00023004"/>
    </source>
</evidence>
<dbReference type="EMBL" id="CP116805">
    <property type="protein sequence ID" value="WCL53404.1"/>
    <property type="molecule type" value="Genomic_DNA"/>
</dbReference>
<keyword evidence="8" id="KW-1185">Reference proteome</keyword>
<dbReference type="InterPro" id="IPR009056">
    <property type="entry name" value="Cyt_c-like_dom"/>
</dbReference>
<dbReference type="RefSeq" id="WP_289502916.1">
    <property type="nucleotide sequence ID" value="NZ_CP116805.1"/>
</dbReference>
<evidence type="ECO:0000313" key="8">
    <source>
        <dbReference type="Proteomes" id="UP001217500"/>
    </source>
</evidence>
<feature type="chain" id="PRO_5042285700" evidence="5">
    <location>
        <begin position="23"/>
        <end position="160"/>
    </location>
</feature>
<evidence type="ECO:0000256" key="5">
    <source>
        <dbReference type="SAM" id="SignalP"/>
    </source>
</evidence>
<dbReference type="Pfam" id="PF00034">
    <property type="entry name" value="Cytochrom_C"/>
    <property type="match status" value="1"/>
</dbReference>
<dbReference type="KEGG" id="gso:PH603_12730"/>
<reference evidence="7" key="1">
    <citation type="submission" date="2023-01" db="EMBL/GenBank/DDBJ databases">
        <title>The genome sequence of Kordiimonadaceae bacterium 6D33.</title>
        <authorList>
            <person name="Liu Y."/>
        </authorList>
    </citation>
    <scope>NUCLEOTIDE SEQUENCE</scope>
    <source>
        <strain evidence="7">6D33</strain>
    </source>
</reference>
<keyword evidence="3 4" id="KW-0408">Iron</keyword>
<keyword evidence="2 4" id="KW-0479">Metal-binding</keyword>
<keyword evidence="1 4" id="KW-0349">Heme</keyword>
<dbReference type="PROSITE" id="PS51007">
    <property type="entry name" value="CYTC"/>
    <property type="match status" value="1"/>
</dbReference>
<name>A0AAE9XM02_9PROT</name>
<dbReference type="GO" id="GO:0020037">
    <property type="term" value="F:heme binding"/>
    <property type="evidence" value="ECO:0007669"/>
    <property type="project" value="InterPro"/>
</dbReference>
<organism evidence="7 8">
    <name type="scientific">Gimibacter soli</name>
    <dbReference type="NCBI Taxonomy" id="3024400"/>
    <lineage>
        <taxon>Bacteria</taxon>
        <taxon>Pseudomonadati</taxon>
        <taxon>Pseudomonadota</taxon>
        <taxon>Alphaproteobacteria</taxon>
        <taxon>Kordiimonadales</taxon>
        <taxon>Temperatibacteraceae</taxon>
        <taxon>Gimibacter</taxon>
    </lineage>
</organism>
<dbReference type="GO" id="GO:0046872">
    <property type="term" value="F:metal ion binding"/>
    <property type="evidence" value="ECO:0007669"/>
    <property type="project" value="UniProtKB-KW"/>
</dbReference>
<protein>
    <submittedName>
        <fullName evidence="7">Cytochrome c</fullName>
    </submittedName>
</protein>
<evidence type="ECO:0000256" key="1">
    <source>
        <dbReference type="ARBA" id="ARBA00022617"/>
    </source>
</evidence>
<dbReference type="Proteomes" id="UP001217500">
    <property type="component" value="Chromosome"/>
</dbReference>
<feature type="domain" description="Cytochrome c" evidence="6">
    <location>
        <begin position="23"/>
        <end position="117"/>
    </location>
</feature>
<evidence type="ECO:0000256" key="4">
    <source>
        <dbReference type="PROSITE-ProRule" id="PRU00433"/>
    </source>
</evidence>
<dbReference type="InterPro" id="IPR036909">
    <property type="entry name" value="Cyt_c-like_dom_sf"/>
</dbReference>
<accession>A0AAE9XM02</accession>
<dbReference type="AlphaFoldDB" id="A0AAE9XM02"/>
<evidence type="ECO:0000259" key="6">
    <source>
        <dbReference type="PROSITE" id="PS51007"/>
    </source>
</evidence>
<evidence type="ECO:0000313" key="7">
    <source>
        <dbReference type="EMBL" id="WCL53404.1"/>
    </source>
</evidence>
<dbReference type="GO" id="GO:0009055">
    <property type="term" value="F:electron transfer activity"/>
    <property type="evidence" value="ECO:0007669"/>
    <property type="project" value="InterPro"/>
</dbReference>
<dbReference type="SUPFAM" id="SSF46626">
    <property type="entry name" value="Cytochrome c"/>
    <property type="match status" value="1"/>
</dbReference>